<evidence type="ECO:0000256" key="3">
    <source>
        <dbReference type="ARBA" id="ARBA00023004"/>
    </source>
</evidence>
<keyword evidence="3" id="KW-0408">Iron</keyword>
<dbReference type="PANTHER" id="PTHR37164:SF1">
    <property type="entry name" value="BACTERIOHEMERYTHRIN"/>
    <property type="match status" value="1"/>
</dbReference>
<dbReference type="EMBL" id="UOEZ01000009">
    <property type="protein sequence ID" value="VAW34771.1"/>
    <property type="molecule type" value="Genomic_DNA"/>
</dbReference>
<dbReference type="SUPFAM" id="SSF47188">
    <property type="entry name" value="Hemerythrin-like"/>
    <property type="match status" value="1"/>
</dbReference>
<dbReference type="InterPro" id="IPR016131">
    <property type="entry name" value="Haemerythrin_Fe_BS"/>
</dbReference>
<dbReference type="InterPro" id="IPR012827">
    <property type="entry name" value="Hemerythrin_metal-bd"/>
</dbReference>
<dbReference type="PANTHER" id="PTHR37164">
    <property type="entry name" value="BACTERIOHEMERYTHRIN"/>
    <property type="match status" value="1"/>
</dbReference>
<evidence type="ECO:0000256" key="2">
    <source>
        <dbReference type="ARBA" id="ARBA00022723"/>
    </source>
</evidence>
<organism evidence="5">
    <name type="scientific">hydrothermal vent metagenome</name>
    <dbReference type="NCBI Taxonomy" id="652676"/>
    <lineage>
        <taxon>unclassified sequences</taxon>
        <taxon>metagenomes</taxon>
        <taxon>ecological metagenomes</taxon>
    </lineage>
</organism>
<evidence type="ECO:0000259" key="4">
    <source>
        <dbReference type="Pfam" id="PF01814"/>
    </source>
</evidence>
<feature type="domain" description="Hemerythrin-like" evidence="4">
    <location>
        <begin position="12"/>
        <end position="127"/>
    </location>
</feature>
<evidence type="ECO:0000313" key="5">
    <source>
        <dbReference type="EMBL" id="VAW34771.1"/>
    </source>
</evidence>
<dbReference type="InterPro" id="IPR035938">
    <property type="entry name" value="Hemerythrin-like_sf"/>
</dbReference>
<protein>
    <recommendedName>
        <fullName evidence="4">Hemerythrin-like domain-containing protein</fullName>
    </recommendedName>
</protein>
<dbReference type="AlphaFoldDB" id="A0A3B0UUW2"/>
<proteinExistence type="inferred from homology"/>
<dbReference type="CDD" id="cd12107">
    <property type="entry name" value="Hemerythrin"/>
    <property type="match status" value="1"/>
</dbReference>
<gene>
    <name evidence="5" type="ORF">MNBD_DELTA02-640</name>
</gene>
<dbReference type="Gene3D" id="1.20.120.50">
    <property type="entry name" value="Hemerythrin-like"/>
    <property type="match status" value="1"/>
</dbReference>
<dbReference type="PROSITE" id="PS00550">
    <property type="entry name" value="HEMERYTHRINS"/>
    <property type="match status" value="1"/>
</dbReference>
<dbReference type="GO" id="GO:0046872">
    <property type="term" value="F:metal ion binding"/>
    <property type="evidence" value="ECO:0007669"/>
    <property type="project" value="UniProtKB-KW"/>
</dbReference>
<comment type="similarity">
    <text evidence="1">Belongs to the hemerythrin family.</text>
</comment>
<keyword evidence="2" id="KW-0479">Metal-binding</keyword>
<reference evidence="5" key="1">
    <citation type="submission" date="2018-06" db="EMBL/GenBank/DDBJ databases">
        <authorList>
            <person name="Zhirakovskaya E."/>
        </authorList>
    </citation>
    <scope>NUCLEOTIDE SEQUENCE</scope>
</reference>
<name>A0A3B0UUW2_9ZZZZ</name>
<evidence type="ECO:0000256" key="1">
    <source>
        <dbReference type="ARBA" id="ARBA00010587"/>
    </source>
</evidence>
<accession>A0A3B0UUW2</accession>
<dbReference type="Pfam" id="PF01814">
    <property type="entry name" value="Hemerythrin"/>
    <property type="match status" value="1"/>
</dbReference>
<dbReference type="NCBIfam" id="TIGR02481">
    <property type="entry name" value="hemeryth_dom"/>
    <property type="match status" value="1"/>
</dbReference>
<dbReference type="InterPro" id="IPR012312">
    <property type="entry name" value="Hemerythrin-like"/>
</dbReference>
<dbReference type="InterPro" id="IPR050669">
    <property type="entry name" value="Hemerythrin"/>
</dbReference>
<sequence>MGFRLDSKFLTGVSWQDRQHRDVMRNITDLFVAIENGDGSEEMLKLLAFLDEYVVVHFHEEEKVMNICHYPPELAHDHMHDHTAFIIVLSQYRVELELDNSIEQIKIIGLSLRDWLEEHMMRMDKKLGVFLTEMAVA</sequence>